<dbReference type="EMBL" id="MU154724">
    <property type="protein sequence ID" value="KAF9488225.1"/>
    <property type="molecule type" value="Genomic_DNA"/>
</dbReference>
<gene>
    <name evidence="2" type="ORF">BDN71DRAFT_1513245</name>
</gene>
<evidence type="ECO:0000313" key="3">
    <source>
        <dbReference type="Proteomes" id="UP000807025"/>
    </source>
</evidence>
<feature type="chain" id="PRO_5040237737" evidence="1">
    <location>
        <begin position="22"/>
        <end position="324"/>
    </location>
</feature>
<dbReference type="OrthoDB" id="3236720at2759"/>
<organism evidence="2 3">
    <name type="scientific">Pleurotus eryngii</name>
    <name type="common">Boletus of the steppes</name>
    <dbReference type="NCBI Taxonomy" id="5323"/>
    <lineage>
        <taxon>Eukaryota</taxon>
        <taxon>Fungi</taxon>
        <taxon>Dikarya</taxon>
        <taxon>Basidiomycota</taxon>
        <taxon>Agaricomycotina</taxon>
        <taxon>Agaricomycetes</taxon>
        <taxon>Agaricomycetidae</taxon>
        <taxon>Agaricales</taxon>
        <taxon>Pleurotineae</taxon>
        <taxon>Pleurotaceae</taxon>
        <taxon>Pleurotus</taxon>
    </lineage>
</organism>
<sequence length="324" mass="34903">MFAKVALQFVALSSLLIEVISTPVLYGRGSSNGLTRRGNSISFNHWGGHASLDNLDHFYGVDNFDGSVHFSQVVEQESQVICRTQVIEIIQQRLVVLQEMAKRITMEQICEVGTQTIGMAVAAVASAAPGIMPIPDTAGAGAVGVTIIGDAADTASGDIGTTGEGLAVTAGGTIRAGTRQRVMALEPRARPSLPGQHDRTEDALVFAGLRVGGAARNIGPNGVRMWMNEMGPSFCSRRRGDWRSQRYILASMSPIAWLLAFCRMHFHLDHASNTSHCRHEAHRPCLPPHHCRDTDSGPTHEDTASPPVTIVIDVEYDGSYKVPP</sequence>
<dbReference type="Proteomes" id="UP000807025">
    <property type="component" value="Unassembled WGS sequence"/>
</dbReference>
<name>A0A9P5ZJ80_PLEER</name>
<feature type="signal peptide" evidence="1">
    <location>
        <begin position="1"/>
        <end position="21"/>
    </location>
</feature>
<keyword evidence="1" id="KW-0732">Signal</keyword>
<dbReference type="AlphaFoldDB" id="A0A9P5ZJ80"/>
<comment type="caution">
    <text evidence="2">The sequence shown here is derived from an EMBL/GenBank/DDBJ whole genome shotgun (WGS) entry which is preliminary data.</text>
</comment>
<keyword evidence="3" id="KW-1185">Reference proteome</keyword>
<proteinExistence type="predicted"/>
<evidence type="ECO:0000313" key="2">
    <source>
        <dbReference type="EMBL" id="KAF9488225.1"/>
    </source>
</evidence>
<protein>
    <submittedName>
        <fullName evidence="2">Uncharacterized protein</fullName>
    </submittedName>
</protein>
<reference evidence="2" key="1">
    <citation type="submission" date="2020-11" db="EMBL/GenBank/DDBJ databases">
        <authorList>
            <consortium name="DOE Joint Genome Institute"/>
            <person name="Ahrendt S."/>
            <person name="Riley R."/>
            <person name="Andreopoulos W."/>
            <person name="Labutti K."/>
            <person name="Pangilinan J."/>
            <person name="Ruiz-Duenas F.J."/>
            <person name="Barrasa J.M."/>
            <person name="Sanchez-Garcia M."/>
            <person name="Camarero S."/>
            <person name="Miyauchi S."/>
            <person name="Serrano A."/>
            <person name="Linde D."/>
            <person name="Babiker R."/>
            <person name="Drula E."/>
            <person name="Ayuso-Fernandez I."/>
            <person name="Pacheco R."/>
            <person name="Padilla G."/>
            <person name="Ferreira P."/>
            <person name="Barriuso J."/>
            <person name="Kellner H."/>
            <person name="Castanera R."/>
            <person name="Alfaro M."/>
            <person name="Ramirez L."/>
            <person name="Pisabarro A.G."/>
            <person name="Kuo A."/>
            <person name="Tritt A."/>
            <person name="Lipzen A."/>
            <person name="He G."/>
            <person name="Yan M."/>
            <person name="Ng V."/>
            <person name="Cullen D."/>
            <person name="Martin F."/>
            <person name="Rosso M.-N."/>
            <person name="Henrissat B."/>
            <person name="Hibbett D."/>
            <person name="Martinez A.T."/>
            <person name="Grigoriev I.V."/>
        </authorList>
    </citation>
    <scope>NUCLEOTIDE SEQUENCE</scope>
    <source>
        <strain evidence="2">ATCC 90797</strain>
    </source>
</reference>
<accession>A0A9P5ZJ80</accession>
<evidence type="ECO:0000256" key="1">
    <source>
        <dbReference type="SAM" id="SignalP"/>
    </source>
</evidence>